<dbReference type="InterPro" id="IPR013057">
    <property type="entry name" value="AA_transpt_TM"/>
</dbReference>
<feature type="transmembrane region" description="Helical" evidence="7">
    <location>
        <begin position="243"/>
        <end position="264"/>
    </location>
</feature>
<dbReference type="PANTHER" id="PTHR48017">
    <property type="entry name" value="OS05G0424000 PROTEIN-RELATED"/>
    <property type="match status" value="1"/>
</dbReference>
<sequence>MQISVLDQEIQHEICETGLDGDKAGDGEFDDDGKPRRTGTVWTASAHIITAVIGSGVLSLSWAMAQLGWIAGVGTLLLFSCIAYYTSSLLADCYRSSNSNYGKRNYSYMEAVKTNLGGIKYNACGFLQYTFLSGMLVGYTITASISMVAIRKSNCFRKNGHEDPCEFSNNPYMIALGIVEIFVSQIPNFHKLSWLSIIAAIMSFGYAFTGMGLAFAKIISGNGARTTLPGVGVRIDSTVADRVLRMFTAAGNMAFACAYSSILIEIQDTLKSSPPENKEMKKANMIGMFTSTTLYLLCCCLGYAAFGNHAPGNMLTGFVFYEPFWVVDLANVFIVVHLVGAYQVVAQPVFKVVESWISSRWPESSFVTEEYPISISSKRLGVNLLRLTWRTLFVVVATLVAMALPFFNDIIALLGAIGYWPMTVYFPVEMHIAQKKIKQGTIRWLGLQLLNLVCLLVSLAAAAGAIQGLSHAFQTAKPFKFKY</sequence>
<feature type="transmembrane region" description="Helical" evidence="7">
    <location>
        <begin position="194"/>
        <end position="219"/>
    </location>
</feature>
<evidence type="ECO:0000256" key="1">
    <source>
        <dbReference type="ARBA" id="ARBA00004370"/>
    </source>
</evidence>
<comment type="subcellular location">
    <subcellularLocation>
        <location evidence="1">Membrane</location>
    </subcellularLocation>
</comment>
<protein>
    <submittedName>
        <fullName evidence="10">Amino acid permease 8-like isoform X1</fullName>
    </submittedName>
</protein>
<reference evidence="10" key="1">
    <citation type="submission" date="2025-08" db="UniProtKB">
        <authorList>
            <consortium name="RefSeq"/>
        </authorList>
    </citation>
    <scope>IDENTIFICATION</scope>
    <source>
        <tissue evidence="10">Fruit stalk</tissue>
    </source>
</reference>
<evidence type="ECO:0000256" key="5">
    <source>
        <dbReference type="ARBA" id="ARBA00022989"/>
    </source>
</evidence>
<gene>
    <name evidence="10" type="primary">LOC111302955</name>
</gene>
<feature type="transmembrane region" description="Helical" evidence="7">
    <location>
        <begin position="324"/>
        <end position="345"/>
    </location>
</feature>
<feature type="transmembrane region" description="Helical" evidence="7">
    <location>
        <begin position="285"/>
        <end position="304"/>
    </location>
</feature>
<evidence type="ECO:0000259" key="8">
    <source>
        <dbReference type="Pfam" id="PF01490"/>
    </source>
</evidence>
<dbReference type="GeneID" id="111302955"/>
<feature type="transmembrane region" description="Helical" evidence="7">
    <location>
        <begin position="126"/>
        <end position="150"/>
    </location>
</feature>
<dbReference type="Pfam" id="PF01490">
    <property type="entry name" value="Aa_trans"/>
    <property type="match status" value="1"/>
</dbReference>
<dbReference type="RefSeq" id="XP_022754612.1">
    <property type="nucleotide sequence ID" value="XM_022898877.1"/>
</dbReference>
<keyword evidence="9" id="KW-1185">Reference proteome</keyword>
<evidence type="ECO:0000256" key="2">
    <source>
        <dbReference type="ARBA" id="ARBA00022448"/>
    </source>
</evidence>
<dbReference type="OrthoDB" id="40134at2759"/>
<evidence type="ECO:0000313" key="10">
    <source>
        <dbReference type="RefSeq" id="XP_022754612.1"/>
    </source>
</evidence>
<feature type="transmembrane region" description="Helical" evidence="7">
    <location>
        <begin position="387"/>
        <end position="404"/>
    </location>
</feature>
<keyword evidence="3 7" id="KW-0812">Transmembrane</keyword>
<dbReference type="GO" id="GO:0006865">
    <property type="term" value="P:amino acid transport"/>
    <property type="evidence" value="ECO:0007669"/>
    <property type="project" value="UniProtKB-KW"/>
</dbReference>
<keyword evidence="2" id="KW-0813">Transport</keyword>
<proteinExistence type="predicted"/>
<keyword evidence="4" id="KW-0029">Amino-acid transport</keyword>
<feature type="transmembrane region" description="Helical" evidence="7">
    <location>
        <begin position="410"/>
        <end position="428"/>
    </location>
</feature>
<feature type="transmembrane region" description="Helical" evidence="7">
    <location>
        <begin position="41"/>
        <end position="60"/>
    </location>
</feature>
<dbReference type="AlphaFoldDB" id="A0A6P5ZPZ8"/>
<evidence type="ECO:0000313" key="9">
    <source>
        <dbReference type="Proteomes" id="UP000515121"/>
    </source>
</evidence>
<feature type="transmembrane region" description="Helical" evidence="7">
    <location>
        <begin position="67"/>
        <end position="86"/>
    </location>
</feature>
<feature type="domain" description="Amino acid transporter transmembrane" evidence="8">
    <location>
        <begin position="37"/>
        <end position="469"/>
    </location>
</feature>
<evidence type="ECO:0000256" key="7">
    <source>
        <dbReference type="SAM" id="Phobius"/>
    </source>
</evidence>
<evidence type="ECO:0000256" key="6">
    <source>
        <dbReference type="ARBA" id="ARBA00023136"/>
    </source>
</evidence>
<dbReference type="KEGG" id="dzi:111302955"/>
<accession>A0A6P5ZPZ8</accession>
<keyword evidence="6 7" id="KW-0472">Membrane</keyword>
<organism evidence="9 10">
    <name type="scientific">Durio zibethinus</name>
    <name type="common">Durian</name>
    <dbReference type="NCBI Taxonomy" id="66656"/>
    <lineage>
        <taxon>Eukaryota</taxon>
        <taxon>Viridiplantae</taxon>
        <taxon>Streptophyta</taxon>
        <taxon>Embryophyta</taxon>
        <taxon>Tracheophyta</taxon>
        <taxon>Spermatophyta</taxon>
        <taxon>Magnoliopsida</taxon>
        <taxon>eudicotyledons</taxon>
        <taxon>Gunneridae</taxon>
        <taxon>Pentapetalae</taxon>
        <taxon>rosids</taxon>
        <taxon>malvids</taxon>
        <taxon>Malvales</taxon>
        <taxon>Malvaceae</taxon>
        <taxon>Helicteroideae</taxon>
        <taxon>Durio</taxon>
    </lineage>
</organism>
<name>A0A6P5ZPZ8_DURZI</name>
<dbReference type="Proteomes" id="UP000515121">
    <property type="component" value="Unplaced"/>
</dbReference>
<evidence type="ECO:0000256" key="4">
    <source>
        <dbReference type="ARBA" id="ARBA00022970"/>
    </source>
</evidence>
<dbReference type="GO" id="GO:0016020">
    <property type="term" value="C:membrane"/>
    <property type="evidence" value="ECO:0007669"/>
    <property type="project" value="UniProtKB-SubCell"/>
</dbReference>
<feature type="transmembrane region" description="Helical" evidence="7">
    <location>
        <begin position="449"/>
        <end position="473"/>
    </location>
</feature>
<keyword evidence="5 7" id="KW-1133">Transmembrane helix</keyword>
<evidence type="ECO:0000256" key="3">
    <source>
        <dbReference type="ARBA" id="ARBA00022692"/>
    </source>
</evidence>